<dbReference type="Proteomes" id="UP000636800">
    <property type="component" value="Unassembled WGS sequence"/>
</dbReference>
<evidence type="ECO:0000313" key="2">
    <source>
        <dbReference type="EMBL" id="KAG0450531.1"/>
    </source>
</evidence>
<feature type="non-terminal residue" evidence="2">
    <location>
        <position position="68"/>
    </location>
</feature>
<evidence type="ECO:0000313" key="1">
    <source>
        <dbReference type="EMBL" id="KAG0450412.1"/>
    </source>
</evidence>
<dbReference type="Proteomes" id="UP000639772">
    <property type="component" value="Unassembled WGS sequence"/>
</dbReference>
<comment type="caution">
    <text evidence="2">The sequence shown here is derived from an EMBL/GenBank/DDBJ whole genome shotgun (WGS) entry which is preliminary data.</text>
</comment>
<evidence type="ECO:0000313" key="3">
    <source>
        <dbReference type="Proteomes" id="UP000636800"/>
    </source>
</evidence>
<protein>
    <submittedName>
        <fullName evidence="2">Uncharacterized protein</fullName>
    </submittedName>
</protein>
<evidence type="ECO:0000313" key="4">
    <source>
        <dbReference type="Proteomes" id="UP000639772"/>
    </source>
</evidence>
<sequence>MHQPSTMQPEEAGYSIGLMIGKEEAGDKVEFGEKVVGQALGPLAMLLGDCGWRASALAGLADDDVGSD</sequence>
<dbReference type="EMBL" id="JADCNM010000117">
    <property type="protein sequence ID" value="KAG0450531.1"/>
    <property type="molecule type" value="Genomic_DNA"/>
</dbReference>
<dbReference type="EMBL" id="JADCNL010000116">
    <property type="protein sequence ID" value="KAG0450412.1"/>
    <property type="molecule type" value="Genomic_DNA"/>
</dbReference>
<proteinExistence type="predicted"/>
<name>A0A835PBC9_VANPL</name>
<dbReference type="AlphaFoldDB" id="A0A835PBC9"/>
<gene>
    <name evidence="2" type="ORF">HPP92_026706</name>
    <name evidence="1" type="ORF">HPP92_026929</name>
</gene>
<accession>A0A835PBC9</accession>
<reference evidence="3 4" key="1">
    <citation type="journal article" date="2020" name="Nat. Food">
        <title>A phased Vanilla planifolia genome enables genetic improvement of flavour and production.</title>
        <authorList>
            <person name="Hasing T."/>
            <person name="Tang H."/>
            <person name="Brym M."/>
            <person name="Khazi F."/>
            <person name="Huang T."/>
            <person name="Chambers A.H."/>
        </authorList>
    </citation>
    <scope>NUCLEOTIDE SEQUENCE [LARGE SCALE GENOMIC DNA]</scope>
    <source>
        <tissue evidence="2">Leaf</tissue>
    </source>
</reference>
<keyword evidence="3" id="KW-1185">Reference proteome</keyword>
<organism evidence="2 4">
    <name type="scientific">Vanilla planifolia</name>
    <name type="common">Vanilla</name>
    <dbReference type="NCBI Taxonomy" id="51239"/>
    <lineage>
        <taxon>Eukaryota</taxon>
        <taxon>Viridiplantae</taxon>
        <taxon>Streptophyta</taxon>
        <taxon>Embryophyta</taxon>
        <taxon>Tracheophyta</taxon>
        <taxon>Spermatophyta</taxon>
        <taxon>Magnoliopsida</taxon>
        <taxon>Liliopsida</taxon>
        <taxon>Asparagales</taxon>
        <taxon>Orchidaceae</taxon>
        <taxon>Vanilloideae</taxon>
        <taxon>Vanilleae</taxon>
        <taxon>Vanilla</taxon>
    </lineage>
</organism>